<keyword evidence="6" id="KW-0598">Phosphotransferase system</keyword>
<keyword evidence="10" id="KW-1185">Reference proteome</keyword>
<dbReference type="PROSITE" id="PS51096">
    <property type="entry name" value="PTS_EIIA_TYPE_4"/>
    <property type="match status" value="1"/>
</dbReference>
<feature type="domain" description="PTS EIIA type-4" evidence="8">
    <location>
        <begin position="1"/>
        <end position="124"/>
    </location>
</feature>
<reference evidence="9 10" key="1">
    <citation type="journal article" date="2015" name="Appl. Environ. Microbiol.">
        <title>Aerobic and Anaerobic Thiosulfate Oxidation by a Cold-Adapted, Subglacial Chemoautotroph.</title>
        <authorList>
            <person name="Harrold Z.R."/>
            <person name="Skidmore M.L."/>
            <person name="Hamilton T.L."/>
            <person name="Desch L."/>
            <person name="Amada K."/>
            <person name="van Gelder W."/>
            <person name="Glover K."/>
            <person name="Roden E.E."/>
            <person name="Boyd E.S."/>
        </authorList>
    </citation>
    <scope>NUCLEOTIDE SEQUENCE [LARGE SCALE GENOMIC DNA]</scope>
    <source>
        <strain evidence="9 10">RG</strain>
    </source>
</reference>
<evidence type="ECO:0000313" key="10">
    <source>
        <dbReference type="Proteomes" id="UP000064243"/>
    </source>
</evidence>
<evidence type="ECO:0000256" key="3">
    <source>
        <dbReference type="ARBA" id="ARBA00022490"/>
    </source>
</evidence>
<dbReference type="PANTHER" id="PTHR33799">
    <property type="entry name" value="PTS PERMEASE-RELATED-RELATED"/>
    <property type="match status" value="1"/>
</dbReference>
<evidence type="ECO:0000259" key="8">
    <source>
        <dbReference type="PROSITE" id="PS51096"/>
    </source>
</evidence>
<dbReference type="Gene3D" id="3.40.50.510">
    <property type="entry name" value="Phosphotransferase system, mannose-type IIA component"/>
    <property type="match status" value="1"/>
</dbReference>
<dbReference type="EMBL" id="LDUG01000019">
    <property type="protein sequence ID" value="KVW96825.1"/>
    <property type="molecule type" value="Genomic_DNA"/>
</dbReference>
<evidence type="ECO:0000256" key="4">
    <source>
        <dbReference type="ARBA" id="ARBA00022597"/>
    </source>
</evidence>
<evidence type="ECO:0000256" key="7">
    <source>
        <dbReference type="ARBA" id="ARBA00022777"/>
    </source>
</evidence>
<keyword evidence="3" id="KW-0963">Cytoplasm</keyword>
<dbReference type="InterPro" id="IPR004701">
    <property type="entry name" value="PTS_EIIA_man-typ"/>
</dbReference>
<dbReference type="InterPro" id="IPR033887">
    <property type="entry name" value="PTS_IIA_man"/>
</dbReference>
<sequence length="138" mass="14860">MIGILIVAHGSLADSLVECATHVLGQRPRGLATLDFIGHADPDERQEALQARLAELDEGDGILVLTDMYGATPSNTLCRLLEPTHIEGVSGVNLPMLLKALNYRDTLALPQLVERIVEGGRNSIKHISETMCHAATGR</sequence>
<dbReference type="OrthoDB" id="8795346at2"/>
<dbReference type="InterPro" id="IPR051471">
    <property type="entry name" value="Bacterial_PTS_sugar_comp"/>
</dbReference>
<evidence type="ECO:0000256" key="2">
    <source>
        <dbReference type="ARBA" id="ARBA00022448"/>
    </source>
</evidence>
<dbReference type="RefSeq" id="WP_059754363.1">
    <property type="nucleotide sequence ID" value="NZ_LDUG01000019.1"/>
</dbReference>
<dbReference type="GO" id="GO:0009401">
    <property type="term" value="P:phosphoenolpyruvate-dependent sugar phosphotransferase system"/>
    <property type="evidence" value="ECO:0007669"/>
    <property type="project" value="UniProtKB-KW"/>
</dbReference>
<proteinExistence type="predicted"/>
<dbReference type="GO" id="GO:0005737">
    <property type="term" value="C:cytoplasm"/>
    <property type="evidence" value="ECO:0007669"/>
    <property type="project" value="UniProtKB-SubCell"/>
</dbReference>
<evidence type="ECO:0000256" key="1">
    <source>
        <dbReference type="ARBA" id="ARBA00004496"/>
    </source>
</evidence>
<gene>
    <name evidence="9" type="ORF">ABW22_07765</name>
</gene>
<comment type="caution">
    <text evidence="9">The sequence shown here is derived from an EMBL/GenBank/DDBJ whole genome shotgun (WGS) entry which is preliminary data.</text>
</comment>
<evidence type="ECO:0000256" key="6">
    <source>
        <dbReference type="ARBA" id="ARBA00022683"/>
    </source>
</evidence>
<keyword evidence="2" id="KW-0813">Transport</keyword>
<protein>
    <submittedName>
        <fullName evidence="9">PTS fructose transporter subunit IIA</fullName>
    </submittedName>
</protein>
<dbReference type="Proteomes" id="UP000064243">
    <property type="component" value="Unassembled WGS sequence"/>
</dbReference>
<dbReference type="GO" id="GO:0016301">
    <property type="term" value="F:kinase activity"/>
    <property type="evidence" value="ECO:0007669"/>
    <property type="project" value="UniProtKB-KW"/>
</dbReference>
<keyword evidence="5" id="KW-0808">Transferase</keyword>
<dbReference type="CDD" id="cd00006">
    <property type="entry name" value="PTS_IIA_man"/>
    <property type="match status" value="1"/>
</dbReference>
<evidence type="ECO:0000256" key="5">
    <source>
        <dbReference type="ARBA" id="ARBA00022679"/>
    </source>
</evidence>
<dbReference type="SUPFAM" id="SSF53062">
    <property type="entry name" value="PTS system fructose IIA component-like"/>
    <property type="match status" value="1"/>
</dbReference>
<dbReference type="AlphaFoldDB" id="A0A106BQK5"/>
<organism evidence="9 10">
    <name type="scientific">Thiobacillus denitrificans</name>
    <dbReference type="NCBI Taxonomy" id="36861"/>
    <lineage>
        <taxon>Bacteria</taxon>
        <taxon>Pseudomonadati</taxon>
        <taxon>Pseudomonadota</taxon>
        <taxon>Betaproteobacteria</taxon>
        <taxon>Nitrosomonadales</taxon>
        <taxon>Thiobacillaceae</taxon>
        <taxon>Thiobacillus</taxon>
    </lineage>
</organism>
<accession>A0A106BQK5</accession>
<name>A0A106BQK5_THIDE</name>
<dbReference type="GO" id="GO:0016020">
    <property type="term" value="C:membrane"/>
    <property type="evidence" value="ECO:0007669"/>
    <property type="project" value="InterPro"/>
</dbReference>
<keyword evidence="7" id="KW-0418">Kinase</keyword>
<dbReference type="STRING" id="1123392.GCA_000376425_02046"/>
<comment type="subcellular location">
    <subcellularLocation>
        <location evidence="1">Cytoplasm</location>
    </subcellularLocation>
</comment>
<keyword evidence="4" id="KW-0762">Sugar transport</keyword>
<dbReference type="PANTHER" id="PTHR33799:SF1">
    <property type="entry name" value="PTS SYSTEM MANNOSE-SPECIFIC EIIAB COMPONENT-RELATED"/>
    <property type="match status" value="1"/>
</dbReference>
<evidence type="ECO:0000313" key="9">
    <source>
        <dbReference type="EMBL" id="KVW96825.1"/>
    </source>
</evidence>
<dbReference type="InterPro" id="IPR036662">
    <property type="entry name" value="PTS_EIIA_man-typ_sf"/>
</dbReference>
<dbReference type="PATRIC" id="fig|36861.3.peg.1032"/>
<dbReference type="eggNOG" id="COG2893">
    <property type="taxonomic scope" value="Bacteria"/>
</dbReference>
<dbReference type="Pfam" id="PF03610">
    <property type="entry name" value="EIIA-man"/>
    <property type="match status" value="1"/>
</dbReference>